<name>A0A6J4SJ48_9ACTN</name>
<sequence length="67" mass="6722">EGHGGGRVGEGEALLDGGGRGRGAPGGGGARPHRGGRGLPHGPDRARPVVPGPPPGRARPRGLRRRR</sequence>
<feature type="compositionally biased region" description="Basic residues" evidence="1">
    <location>
        <begin position="58"/>
        <end position="67"/>
    </location>
</feature>
<feature type="non-terminal residue" evidence="2">
    <location>
        <position position="1"/>
    </location>
</feature>
<feature type="compositionally biased region" description="Gly residues" evidence="1">
    <location>
        <begin position="16"/>
        <end position="30"/>
    </location>
</feature>
<gene>
    <name evidence="2" type="ORF">AVDCRST_MAG05-2088</name>
</gene>
<accession>A0A6J4SJ48</accession>
<dbReference type="AlphaFoldDB" id="A0A6J4SJ48"/>
<organism evidence="2">
    <name type="scientific">uncultured Rubrobacteraceae bacterium</name>
    <dbReference type="NCBI Taxonomy" id="349277"/>
    <lineage>
        <taxon>Bacteria</taxon>
        <taxon>Bacillati</taxon>
        <taxon>Actinomycetota</taxon>
        <taxon>Rubrobacteria</taxon>
        <taxon>Rubrobacterales</taxon>
        <taxon>Rubrobacteraceae</taxon>
        <taxon>environmental samples</taxon>
    </lineage>
</organism>
<feature type="non-terminal residue" evidence="2">
    <location>
        <position position="67"/>
    </location>
</feature>
<protein>
    <submittedName>
        <fullName evidence="2">Uncharacterized protein</fullName>
    </submittedName>
</protein>
<reference evidence="2" key="1">
    <citation type="submission" date="2020-02" db="EMBL/GenBank/DDBJ databases">
        <authorList>
            <person name="Meier V. D."/>
        </authorList>
    </citation>
    <scope>NUCLEOTIDE SEQUENCE</scope>
    <source>
        <strain evidence="2">AVDCRST_MAG05</strain>
    </source>
</reference>
<evidence type="ECO:0000313" key="2">
    <source>
        <dbReference type="EMBL" id="CAA9494800.1"/>
    </source>
</evidence>
<feature type="region of interest" description="Disordered" evidence="1">
    <location>
        <begin position="1"/>
        <end position="67"/>
    </location>
</feature>
<proteinExistence type="predicted"/>
<evidence type="ECO:0000256" key="1">
    <source>
        <dbReference type="SAM" id="MobiDB-lite"/>
    </source>
</evidence>
<dbReference type="EMBL" id="CADCVM010000218">
    <property type="protein sequence ID" value="CAA9494800.1"/>
    <property type="molecule type" value="Genomic_DNA"/>
</dbReference>